<dbReference type="Proteomes" id="UP000321497">
    <property type="component" value="Unassembled WGS sequence"/>
</dbReference>
<evidence type="ECO:0000313" key="1">
    <source>
        <dbReference type="EMBL" id="TXD72816.1"/>
    </source>
</evidence>
<dbReference type="AlphaFoldDB" id="A0A5C6YYU8"/>
<accession>A0A5C6YYU8</accession>
<keyword evidence="2" id="KW-1185">Reference proteome</keyword>
<dbReference type="OrthoDB" id="1160950at2"/>
<gene>
    <name evidence="1" type="ORF">ESU54_11410</name>
</gene>
<dbReference type="PROSITE" id="PS51257">
    <property type="entry name" value="PROKAR_LIPOPROTEIN"/>
    <property type="match status" value="1"/>
</dbReference>
<name>A0A5C6YYU8_9FLAO</name>
<comment type="caution">
    <text evidence="1">The sequence shown here is derived from an EMBL/GenBank/DDBJ whole genome shotgun (WGS) entry which is preliminary data.</text>
</comment>
<sequence>MKVNRQIIYFIIIILLGSCNSGNEEKDSNNVISHKLFQLENRGWKSQRITHFVNDIHYSATEVPNEYYLLKSEGNKNLSRIDSLSKNHNRERIIEFEFEQINEDDLLKEEYTALDYDKSVTYMASTISRDFMAVTTKNDTIPCSGVQFERHFKVSPFKRVLLYFGNIDPSENIQLIYQDRLFNNGIFKFKFNELPFKT</sequence>
<reference evidence="1 2" key="1">
    <citation type="submission" date="2019-08" db="EMBL/GenBank/DDBJ databases">
        <title>Genome of Aequorivita antarctica SW49 (type strain).</title>
        <authorList>
            <person name="Bowman J.P."/>
        </authorList>
    </citation>
    <scope>NUCLEOTIDE SEQUENCE [LARGE SCALE GENOMIC DNA]</scope>
    <source>
        <strain evidence="1 2">SW49</strain>
    </source>
</reference>
<dbReference type="RefSeq" id="WP_111844854.1">
    <property type="nucleotide sequence ID" value="NZ_UEGI01000010.1"/>
</dbReference>
<organism evidence="1 2">
    <name type="scientific">Aequorivita antarctica</name>
    <dbReference type="NCBI Taxonomy" id="153266"/>
    <lineage>
        <taxon>Bacteria</taxon>
        <taxon>Pseudomonadati</taxon>
        <taxon>Bacteroidota</taxon>
        <taxon>Flavobacteriia</taxon>
        <taxon>Flavobacteriales</taxon>
        <taxon>Flavobacteriaceae</taxon>
        <taxon>Aequorivita</taxon>
    </lineage>
</organism>
<proteinExistence type="predicted"/>
<evidence type="ECO:0000313" key="2">
    <source>
        <dbReference type="Proteomes" id="UP000321497"/>
    </source>
</evidence>
<protein>
    <submittedName>
        <fullName evidence="1">Uncharacterized protein</fullName>
    </submittedName>
</protein>
<dbReference type="EMBL" id="VORT01000007">
    <property type="protein sequence ID" value="TXD72816.1"/>
    <property type="molecule type" value="Genomic_DNA"/>
</dbReference>